<evidence type="ECO:0000259" key="1">
    <source>
        <dbReference type="SMART" id="SM01321"/>
    </source>
</evidence>
<gene>
    <name evidence="2" type="ORF">B0F87_1093</name>
</gene>
<dbReference type="Gene3D" id="3.30.70.1290">
    <property type="entry name" value="Transposase IS200-like"/>
    <property type="match status" value="1"/>
</dbReference>
<dbReference type="InterPro" id="IPR002686">
    <property type="entry name" value="Transposase_17"/>
</dbReference>
<dbReference type="AlphaFoldDB" id="A0A2S6HAC4"/>
<dbReference type="SUPFAM" id="SSF143422">
    <property type="entry name" value="Transposase IS200-like"/>
    <property type="match status" value="1"/>
</dbReference>
<organism evidence="2 3">
    <name type="scientific">Methylobacter tundripaludum</name>
    <dbReference type="NCBI Taxonomy" id="173365"/>
    <lineage>
        <taxon>Bacteria</taxon>
        <taxon>Pseudomonadati</taxon>
        <taxon>Pseudomonadota</taxon>
        <taxon>Gammaproteobacteria</taxon>
        <taxon>Methylococcales</taxon>
        <taxon>Methylococcaceae</taxon>
        <taxon>Methylobacter</taxon>
    </lineage>
</organism>
<evidence type="ECO:0000313" key="3">
    <source>
        <dbReference type="Proteomes" id="UP000240010"/>
    </source>
</evidence>
<comment type="caution">
    <text evidence="2">The sequence shown here is derived from an EMBL/GenBank/DDBJ whole genome shotgun (WGS) entry which is preliminary data.</text>
</comment>
<accession>A0A2S6HAC4</accession>
<dbReference type="InterPro" id="IPR036515">
    <property type="entry name" value="Transposase_17_sf"/>
</dbReference>
<dbReference type="SMART" id="SM01321">
    <property type="entry name" value="Y1_Tnp"/>
    <property type="match status" value="1"/>
</dbReference>
<dbReference type="InterPro" id="IPR052715">
    <property type="entry name" value="RAYT_transposase"/>
</dbReference>
<dbReference type="GO" id="GO:0006313">
    <property type="term" value="P:DNA transposition"/>
    <property type="evidence" value="ECO:0007669"/>
    <property type="project" value="InterPro"/>
</dbReference>
<dbReference type="GO" id="GO:0043565">
    <property type="term" value="F:sequence-specific DNA binding"/>
    <property type="evidence" value="ECO:0007669"/>
    <property type="project" value="TreeGrafter"/>
</dbReference>
<feature type="domain" description="Transposase IS200-like" evidence="1">
    <location>
        <begin position="13"/>
        <end position="128"/>
    </location>
</feature>
<dbReference type="Pfam" id="PF01797">
    <property type="entry name" value="Y1_Tnp"/>
    <property type="match status" value="1"/>
</dbReference>
<reference evidence="2 3" key="1">
    <citation type="submission" date="2018-02" db="EMBL/GenBank/DDBJ databases">
        <title>Subsurface microbial communities from deep shales in Ohio and West Virginia, USA.</title>
        <authorList>
            <person name="Wrighton K."/>
        </authorList>
    </citation>
    <scope>NUCLEOTIDE SEQUENCE [LARGE SCALE GENOMIC DNA]</scope>
    <source>
        <strain evidence="2 3">OWC-DMM</strain>
    </source>
</reference>
<name>A0A2S6HAC4_9GAMM</name>
<dbReference type="Proteomes" id="UP000240010">
    <property type="component" value="Unassembled WGS sequence"/>
</dbReference>
<sequence length="149" mass="17570">MPRDDLLKGRFSQAHQVYHVTLCTENRRAWFSDINCGRIVVRQMRRLHEEKELDSIAWVVMPDHLHWLFQLGETKSLSNVIKDLKGRTAIELNAHLKRKGAIWQRGFYDHGLRKDEDIKKIARYIVANPLRAGLVEQIADYPLWDAIWL</sequence>
<dbReference type="PANTHER" id="PTHR36966:SF1">
    <property type="entry name" value="REP-ASSOCIATED TYROSINE TRANSPOSASE"/>
    <property type="match status" value="1"/>
</dbReference>
<protein>
    <submittedName>
        <fullName evidence="2">REP element-mobilizing transposase RayT</fullName>
    </submittedName>
</protein>
<dbReference type="PANTHER" id="PTHR36966">
    <property type="entry name" value="REP-ASSOCIATED TYROSINE TRANSPOSASE"/>
    <property type="match status" value="1"/>
</dbReference>
<dbReference type="GO" id="GO:0004803">
    <property type="term" value="F:transposase activity"/>
    <property type="evidence" value="ECO:0007669"/>
    <property type="project" value="InterPro"/>
</dbReference>
<dbReference type="RefSeq" id="WP_104429733.1">
    <property type="nucleotide sequence ID" value="NZ_PTIZ01000009.1"/>
</dbReference>
<evidence type="ECO:0000313" key="2">
    <source>
        <dbReference type="EMBL" id="PPK74361.1"/>
    </source>
</evidence>
<proteinExistence type="predicted"/>
<dbReference type="EMBL" id="PTIZ01000009">
    <property type="protein sequence ID" value="PPK74361.1"/>
    <property type="molecule type" value="Genomic_DNA"/>
</dbReference>
<dbReference type="NCBIfam" id="NF047646">
    <property type="entry name" value="REP_Tyr_transpos"/>
    <property type="match status" value="1"/>
</dbReference>